<evidence type="ECO:0000256" key="1">
    <source>
        <dbReference type="ARBA" id="ARBA00001933"/>
    </source>
</evidence>
<gene>
    <name evidence="7" type="ordered locus">Nther_0289</name>
</gene>
<dbReference type="FunCoup" id="B2A4W5">
    <property type="interactions" value="176"/>
</dbReference>
<organism evidence="7 8">
    <name type="scientific">Natranaerobius thermophilus (strain ATCC BAA-1301 / DSM 18059 / JW/NM-WN-LF)</name>
    <dbReference type="NCBI Taxonomy" id="457570"/>
    <lineage>
        <taxon>Bacteria</taxon>
        <taxon>Bacillati</taxon>
        <taxon>Bacillota</taxon>
        <taxon>Clostridia</taxon>
        <taxon>Natranaerobiales</taxon>
        <taxon>Natranaerobiaceae</taxon>
        <taxon>Natranaerobius</taxon>
    </lineage>
</organism>
<keyword evidence="7" id="KW-0032">Aminotransferase</keyword>
<dbReference type="InParanoid" id="B2A4W5"/>
<dbReference type="InterPro" id="IPR015424">
    <property type="entry name" value="PyrdxlP-dep_Trfase"/>
</dbReference>
<reference evidence="7 8" key="2">
    <citation type="journal article" date="2011" name="J. Bacteriol.">
        <title>Complete genome sequence of the anaerobic, halophilic alkalithermophile Natranaerobius thermophilus JW/NM-WN-LF.</title>
        <authorList>
            <person name="Zhao B."/>
            <person name="Mesbah N.M."/>
            <person name="Dalin E."/>
            <person name="Goodwin L."/>
            <person name="Nolan M."/>
            <person name="Pitluck S."/>
            <person name="Chertkov O."/>
            <person name="Brettin T.S."/>
            <person name="Han J."/>
            <person name="Larimer F.W."/>
            <person name="Land M.L."/>
            <person name="Hauser L."/>
            <person name="Kyrpides N."/>
            <person name="Wiegel J."/>
        </authorList>
    </citation>
    <scope>NUCLEOTIDE SEQUENCE [LARGE SCALE GENOMIC DNA]</scope>
    <source>
        <strain evidence="8">ATCC BAA-1301 / DSM 18059 / JW/NM-WN-LF</strain>
    </source>
</reference>
<feature type="domain" description="Aminotransferase class I/classII large" evidence="6">
    <location>
        <begin position="39"/>
        <end position="386"/>
    </location>
</feature>
<dbReference type="GO" id="GO:0008483">
    <property type="term" value="F:transaminase activity"/>
    <property type="evidence" value="ECO:0007669"/>
    <property type="project" value="UniProtKB-KW"/>
</dbReference>
<dbReference type="Gene3D" id="3.40.640.10">
    <property type="entry name" value="Type I PLP-dependent aspartate aminotransferase-like (Major domain)"/>
    <property type="match status" value="1"/>
</dbReference>
<dbReference type="NCBIfam" id="TIGR04350">
    <property type="entry name" value="C_S_lyase_PatB"/>
    <property type="match status" value="1"/>
</dbReference>
<dbReference type="HOGENOM" id="CLU_017584_15_0_9"/>
<dbReference type="PANTHER" id="PTHR43525">
    <property type="entry name" value="PROTEIN MALY"/>
    <property type="match status" value="1"/>
</dbReference>
<dbReference type="InterPro" id="IPR004839">
    <property type="entry name" value="Aminotransferase_I/II_large"/>
</dbReference>
<keyword evidence="3" id="KW-0663">Pyridoxal phosphate</keyword>
<evidence type="ECO:0000259" key="6">
    <source>
        <dbReference type="Pfam" id="PF00155"/>
    </source>
</evidence>
<dbReference type="InterPro" id="IPR051798">
    <property type="entry name" value="Class-II_PLP-Dep_Aminotrans"/>
</dbReference>
<dbReference type="InterPro" id="IPR027619">
    <property type="entry name" value="C-S_lyase_PatB-like"/>
</dbReference>
<evidence type="ECO:0000256" key="3">
    <source>
        <dbReference type="ARBA" id="ARBA00022898"/>
    </source>
</evidence>
<keyword evidence="7" id="KW-0808">Transferase</keyword>
<sequence>MTGARFDQIIDRTGTHSYKWDDVGEVFGSNELLPMWVADMDFQSPDSVIEAVVERAQHGVYGYAGDFDGYFNSVKDWFNKRFNCKIEKDWIKTTPGVVPALNMAVRTYTNPGDKVIIQSPVYPPFFNVVRNNGCHVINNELIEEKGKYYIDFEDLDKKASDSRAKILMLCSPHNPVGRVWSREELKKIGEICQKNNLILISDEIHGDLTFPGNNNIPYFKIMSELNFNNVILCTSPAKTFNVAGLQTSSVIIPDQCLRSSFNNTLEANGFSKPNIFGLIAAESCYNYGEDWLDELREYLYQNFLFIEDYLKNNIPALEVTKSQGTYLAWLDIRKTGKTTKEIQKLLVSQGKVALIPGTKFGPNGEGFLRLNFGCPQKQLHQGLDRIAKVINSL</sequence>
<reference evidence="7 8" key="1">
    <citation type="submission" date="2008-04" db="EMBL/GenBank/DDBJ databases">
        <title>Complete sequence of chromosome of Natranaerobius thermophilus JW/NM-WN-LF.</title>
        <authorList>
            <consortium name="US DOE Joint Genome Institute"/>
            <person name="Copeland A."/>
            <person name="Lucas S."/>
            <person name="Lapidus A."/>
            <person name="Glavina del Rio T."/>
            <person name="Dalin E."/>
            <person name="Tice H."/>
            <person name="Bruce D."/>
            <person name="Goodwin L."/>
            <person name="Pitluck S."/>
            <person name="Chertkov O."/>
            <person name="Brettin T."/>
            <person name="Detter J.C."/>
            <person name="Han C."/>
            <person name="Kuske C.R."/>
            <person name="Schmutz J."/>
            <person name="Larimer F."/>
            <person name="Land M."/>
            <person name="Hauser L."/>
            <person name="Kyrpides N."/>
            <person name="Lykidis A."/>
            <person name="Mesbah N.M."/>
            <person name="Wiegel J."/>
        </authorList>
    </citation>
    <scope>NUCLEOTIDE SEQUENCE [LARGE SCALE GENOMIC DNA]</scope>
    <source>
        <strain evidence="8">ATCC BAA-1301 / DSM 18059 / JW/NM-WN-LF</strain>
    </source>
</reference>
<dbReference type="EC" id="4.4.1.13" evidence="2"/>
<evidence type="ECO:0000256" key="2">
    <source>
        <dbReference type="ARBA" id="ARBA00012224"/>
    </source>
</evidence>
<dbReference type="Pfam" id="PF00155">
    <property type="entry name" value="Aminotran_1_2"/>
    <property type="match status" value="1"/>
</dbReference>
<dbReference type="AlphaFoldDB" id="B2A4W5"/>
<dbReference type="OrthoDB" id="9802872at2"/>
<dbReference type="PANTHER" id="PTHR43525:SF1">
    <property type="entry name" value="PROTEIN MALY"/>
    <property type="match status" value="1"/>
</dbReference>
<evidence type="ECO:0000313" key="7">
    <source>
        <dbReference type="EMBL" id="ACB83887.1"/>
    </source>
</evidence>
<dbReference type="STRING" id="457570.Nther_0289"/>
<protein>
    <recommendedName>
        <fullName evidence="2">cysteine-S-conjugate beta-lyase</fullName>
        <ecNumber evidence="2">4.4.1.13</ecNumber>
    </recommendedName>
</protein>
<dbReference type="eggNOG" id="COG1168">
    <property type="taxonomic scope" value="Bacteria"/>
</dbReference>
<dbReference type="Gene3D" id="3.90.1150.10">
    <property type="entry name" value="Aspartate Aminotransferase, domain 1"/>
    <property type="match status" value="1"/>
</dbReference>
<comment type="cofactor">
    <cofactor evidence="1">
        <name>pyridoxal 5'-phosphate</name>
        <dbReference type="ChEBI" id="CHEBI:597326"/>
    </cofactor>
</comment>
<dbReference type="RefSeq" id="WP_012446775.1">
    <property type="nucleotide sequence ID" value="NC_010718.1"/>
</dbReference>
<evidence type="ECO:0000256" key="5">
    <source>
        <dbReference type="ARBA" id="ARBA00037974"/>
    </source>
</evidence>
<name>B2A4W5_NATTJ</name>
<comment type="similarity">
    <text evidence="5">Belongs to the class-II pyridoxal-phosphate-dependent aminotransferase family. MalY/PatB cystathionine beta-lyase subfamily.</text>
</comment>
<dbReference type="CDD" id="cd00609">
    <property type="entry name" value="AAT_like"/>
    <property type="match status" value="1"/>
</dbReference>
<keyword evidence="8" id="KW-1185">Reference proteome</keyword>
<dbReference type="Proteomes" id="UP000001683">
    <property type="component" value="Chromosome"/>
</dbReference>
<dbReference type="SUPFAM" id="SSF53383">
    <property type="entry name" value="PLP-dependent transferases"/>
    <property type="match status" value="1"/>
</dbReference>
<evidence type="ECO:0000256" key="4">
    <source>
        <dbReference type="ARBA" id="ARBA00023239"/>
    </source>
</evidence>
<dbReference type="EMBL" id="CP001034">
    <property type="protein sequence ID" value="ACB83887.1"/>
    <property type="molecule type" value="Genomic_DNA"/>
</dbReference>
<dbReference type="KEGG" id="nth:Nther_0289"/>
<dbReference type="GO" id="GO:0047804">
    <property type="term" value="F:cysteine-S-conjugate beta-lyase activity"/>
    <property type="evidence" value="ECO:0007669"/>
    <property type="project" value="UniProtKB-EC"/>
</dbReference>
<proteinExistence type="inferred from homology"/>
<evidence type="ECO:0000313" key="8">
    <source>
        <dbReference type="Proteomes" id="UP000001683"/>
    </source>
</evidence>
<dbReference type="InterPro" id="IPR015421">
    <property type="entry name" value="PyrdxlP-dep_Trfase_major"/>
</dbReference>
<accession>B2A4W5</accession>
<dbReference type="InterPro" id="IPR015422">
    <property type="entry name" value="PyrdxlP-dep_Trfase_small"/>
</dbReference>
<dbReference type="GO" id="GO:0030170">
    <property type="term" value="F:pyridoxal phosphate binding"/>
    <property type="evidence" value="ECO:0007669"/>
    <property type="project" value="InterPro"/>
</dbReference>
<keyword evidence="4" id="KW-0456">Lyase</keyword>